<dbReference type="InterPro" id="IPR050490">
    <property type="entry name" value="Bact_solute-bd_prot1"/>
</dbReference>
<keyword evidence="1" id="KW-1003">Cell membrane</keyword>
<sequence>MVIWPRRLGSPLLSLAAAAMLLVSACGGGADTTGRDPVQLTFWAWVPGMDKAVELFNRTHDDVQVRLDNIPPGPEGGYAKIHAAVLAGDAPCLAQMEFQELPSFLLNAELTDLDPYLTDADRADFQQNTWDLVTYEGGTYAVPQATGPMALYYRADLFDKWGIEVPTTWAEYREAAAKVRAADPDAYVTNFPANDASPFISLAWQAGTPWFDTRGGVWNAKMTSPETLKVADYWQGMIRDGLVKVGPHFAPGWYKDLASGNLVAIPLAQWGEAILAANAPDTAGKWRAAPLPQWEAGGKASASNGGSSTALLRGCEHPREAAEFALWINRDPGSVAMLIESGYGWPAALDGMSSPSLTKPSAFLGGQRTDKLFTEASSQLPRGWVWWPGYDETRQTLNDSFPRALAGEGTFSSALRAAQTQVVEQLREKGLKAQ</sequence>
<proteinExistence type="predicted"/>
<keyword evidence="8" id="KW-1185">Reference proteome</keyword>
<dbReference type="Proteomes" id="UP000295157">
    <property type="component" value="Unassembled WGS sequence"/>
</dbReference>
<feature type="signal peptide" evidence="6">
    <location>
        <begin position="1"/>
        <end position="30"/>
    </location>
</feature>
<gene>
    <name evidence="7" type="ORF">E1267_10460</name>
</gene>
<dbReference type="OrthoDB" id="2515046at2"/>
<keyword evidence="5" id="KW-0449">Lipoprotein</keyword>
<protein>
    <submittedName>
        <fullName evidence="7">Sugar ABC transporter substrate-binding protein</fullName>
    </submittedName>
</protein>
<evidence type="ECO:0000313" key="8">
    <source>
        <dbReference type="Proteomes" id="UP000295157"/>
    </source>
</evidence>
<evidence type="ECO:0000256" key="4">
    <source>
        <dbReference type="ARBA" id="ARBA00023139"/>
    </source>
</evidence>
<dbReference type="PANTHER" id="PTHR43649">
    <property type="entry name" value="ARABINOSE-BINDING PROTEIN-RELATED"/>
    <property type="match status" value="1"/>
</dbReference>
<name>A0A4R4NGP1_9ACTN</name>
<dbReference type="EMBL" id="SMJZ01000028">
    <property type="protein sequence ID" value="TDC08428.1"/>
    <property type="molecule type" value="Genomic_DNA"/>
</dbReference>
<keyword evidence="3" id="KW-0472">Membrane</keyword>
<keyword evidence="4" id="KW-0564">Palmitate</keyword>
<dbReference type="Gene3D" id="3.40.190.10">
    <property type="entry name" value="Periplasmic binding protein-like II"/>
    <property type="match status" value="1"/>
</dbReference>
<evidence type="ECO:0000256" key="5">
    <source>
        <dbReference type="ARBA" id="ARBA00023288"/>
    </source>
</evidence>
<evidence type="ECO:0000256" key="6">
    <source>
        <dbReference type="SAM" id="SignalP"/>
    </source>
</evidence>
<evidence type="ECO:0000256" key="3">
    <source>
        <dbReference type="ARBA" id="ARBA00023136"/>
    </source>
</evidence>
<dbReference type="SUPFAM" id="SSF53850">
    <property type="entry name" value="Periplasmic binding protein-like II"/>
    <property type="match status" value="1"/>
</dbReference>
<dbReference type="Pfam" id="PF01547">
    <property type="entry name" value="SBP_bac_1"/>
    <property type="match status" value="1"/>
</dbReference>
<accession>A0A4R4NGP1</accession>
<dbReference type="CDD" id="cd13585">
    <property type="entry name" value="PBP2_TMBP_like"/>
    <property type="match status" value="1"/>
</dbReference>
<evidence type="ECO:0000313" key="7">
    <source>
        <dbReference type="EMBL" id="TDC08428.1"/>
    </source>
</evidence>
<keyword evidence="2 6" id="KW-0732">Signal</keyword>
<dbReference type="PANTHER" id="PTHR43649:SF33">
    <property type="entry name" value="POLYGALACTURONAN_RHAMNOGALACTURONAN-BINDING PROTEIN YTCQ"/>
    <property type="match status" value="1"/>
</dbReference>
<feature type="chain" id="PRO_5020333136" evidence="6">
    <location>
        <begin position="31"/>
        <end position="434"/>
    </location>
</feature>
<organism evidence="7 8">
    <name type="scientific">Nonomuraea longispora</name>
    <dbReference type="NCBI Taxonomy" id="1848320"/>
    <lineage>
        <taxon>Bacteria</taxon>
        <taxon>Bacillati</taxon>
        <taxon>Actinomycetota</taxon>
        <taxon>Actinomycetes</taxon>
        <taxon>Streptosporangiales</taxon>
        <taxon>Streptosporangiaceae</taxon>
        <taxon>Nonomuraea</taxon>
    </lineage>
</organism>
<reference evidence="7 8" key="1">
    <citation type="submission" date="2019-02" db="EMBL/GenBank/DDBJ databases">
        <title>Draft genome sequences of novel Actinobacteria.</title>
        <authorList>
            <person name="Sahin N."/>
            <person name="Ay H."/>
            <person name="Saygin H."/>
        </authorList>
    </citation>
    <scope>NUCLEOTIDE SEQUENCE [LARGE SCALE GENOMIC DNA]</scope>
    <source>
        <strain evidence="7 8">KC201</strain>
    </source>
</reference>
<evidence type="ECO:0000256" key="1">
    <source>
        <dbReference type="ARBA" id="ARBA00022475"/>
    </source>
</evidence>
<evidence type="ECO:0000256" key="2">
    <source>
        <dbReference type="ARBA" id="ARBA00022729"/>
    </source>
</evidence>
<comment type="caution">
    <text evidence="7">The sequence shown here is derived from an EMBL/GenBank/DDBJ whole genome shotgun (WGS) entry which is preliminary data.</text>
</comment>
<dbReference type="AlphaFoldDB" id="A0A4R4NGP1"/>
<dbReference type="InterPro" id="IPR006059">
    <property type="entry name" value="SBP"/>
</dbReference>
<dbReference type="PROSITE" id="PS51257">
    <property type="entry name" value="PROKAR_LIPOPROTEIN"/>
    <property type="match status" value="1"/>
</dbReference>